<protein>
    <submittedName>
        <fullName evidence="2">Uncharacterized protein</fullName>
    </submittedName>
</protein>
<dbReference type="EMBL" id="JACHHH010000008">
    <property type="protein sequence ID" value="MBB6041729.1"/>
    <property type="molecule type" value="Genomic_DNA"/>
</dbReference>
<name>A0A7W9SGG2_9FIRM</name>
<dbReference type="RefSeq" id="WP_183684305.1">
    <property type="nucleotide sequence ID" value="NZ_JACHHH010000008.1"/>
</dbReference>
<evidence type="ECO:0000313" key="2">
    <source>
        <dbReference type="EMBL" id="MBB6041729.1"/>
    </source>
</evidence>
<dbReference type="AlphaFoldDB" id="A0A7W9SGG2"/>
<dbReference type="NCBIfam" id="NF041499">
    <property type="entry name" value="MobP3"/>
    <property type="match status" value="1"/>
</dbReference>
<dbReference type="Pfam" id="PF18555">
    <property type="entry name" value="MobL"/>
    <property type="match status" value="1"/>
</dbReference>
<comment type="caution">
    <text evidence="2">The sequence shown here is derived from an EMBL/GenBank/DDBJ whole genome shotgun (WGS) entry which is preliminary data.</text>
</comment>
<dbReference type="GeneID" id="85015253"/>
<gene>
    <name evidence="2" type="ORF">HNQ46_001719</name>
</gene>
<feature type="region of interest" description="Disordered" evidence="1">
    <location>
        <begin position="327"/>
        <end position="454"/>
    </location>
</feature>
<dbReference type="Proteomes" id="UP000522163">
    <property type="component" value="Unassembled WGS sequence"/>
</dbReference>
<dbReference type="InterPro" id="IPR041073">
    <property type="entry name" value="MobL"/>
</dbReference>
<evidence type="ECO:0000256" key="1">
    <source>
        <dbReference type="SAM" id="MobiDB-lite"/>
    </source>
</evidence>
<reference evidence="2 3" key="1">
    <citation type="submission" date="2020-08" db="EMBL/GenBank/DDBJ databases">
        <title>Genomic Encyclopedia of Type Strains, Phase IV (KMG-IV): sequencing the most valuable type-strain genomes for metagenomic binning, comparative biology and taxonomic classification.</title>
        <authorList>
            <person name="Goeker M."/>
        </authorList>
    </citation>
    <scope>NUCLEOTIDE SEQUENCE [LARGE SCALE GENOMIC DNA]</scope>
    <source>
        <strain evidence="2 3">DSM 17245</strain>
    </source>
</reference>
<dbReference type="InterPro" id="IPR048102">
    <property type="entry name" value="MobP3"/>
</dbReference>
<evidence type="ECO:0000313" key="3">
    <source>
        <dbReference type="Proteomes" id="UP000522163"/>
    </source>
</evidence>
<accession>A0A7W9SGG2</accession>
<proteinExistence type="predicted"/>
<sequence length="511" mass="58885">MNNIVVSKIRSESPNKRNTAVKTYNYLYYIATREGVDLSQQSENETYLQYIHERPRSHGLFGNIETDDIDSVLSNIKERSKKQVVFRGILSLDERDARDLGFLDKENWRKYLSQALPLIGEKFGIQSGNLQWVAAFHREKNHPHIHFMIWDQNINNVQNSFISQPQQHYCRELFSKLFTEEERKSLANKKYLSREELINDSKTELQMLVDDITFEEDRPFISKIDKEYRQKFSSVFSELLDSLPRDKLNKFQYLSPSNKEKVLAVVQVLLTNKVLKREYDDFLNYHYRIAKDYSPSKKEIKVAVLKAKEDIEKRLCNLVLREIRDMESITQEESPEPEDTSPVEPQESKGTSPVEPQESKGTSPVEPQESKGTSPVEPQEPEGTSPVEPQEPEGTSPVDLQEPKGTSPVEPQEPKGTSPVELQEPKGTSPVEPQEPKGTSPVEPQEPGYHAKQEESYHMYRLVNTFLDALLYANNTRSPSSVYSSGKDKGNVKALREWKREQGFSMENSNY</sequence>
<organism evidence="2 3">
    <name type="scientific">Oribacterium sinus</name>
    <dbReference type="NCBI Taxonomy" id="237576"/>
    <lineage>
        <taxon>Bacteria</taxon>
        <taxon>Bacillati</taxon>
        <taxon>Bacillota</taxon>
        <taxon>Clostridia</taxon>
        <taxon>Lachnospirales</taxon>
        <taxon>Lachnospiraceae</taxon>
        <taxon>Oribacterium</taxon>
    </lineage>
</organism>